<dbReference type="Proteomes" id="UP000631114">
    <property type="component" value="Unassembled WGS sequence"/>
</dbReference>
<dbReference type="AlphaFoldDB" id="A0A835HEW8"/>
<feature type="repeat" description="ARM" evidence="1">
    <location>
        <begin position="410"/>
        <end position="452"/>
    </location>
</feature>
<comment type="caution">
    <text evidence="2">The sequence shown here is derived from an EMBL/GenBank/DDBJ whole genome shotgun (WGS) entry which is preliminary data.</text>
</comment>
<dbReference type="InterPro" id="IPR016024">
    <property type="entry name" value="ARM-type_fold"/>
</dbReference>
<sequence length="865" mass="96278">MEETIKLDQYEYLVHNKRPNFQPREEEEEEEEIKITLLQVQLFSMNQQKKDTQPFFDLLSKLLTTVQELASLSENTHIQRELFTDFALLVHQFTPILEELRESYIIEKTTIIKSLESLHTELKRAITLIQNGKTTCFFKQIEEVAHDLGRCLGLVFIASVEDFSVEMKQKIGALQKTLMNAKFSEIGFSQEVEEEIQEDRIELDVDGVGLKLKCGDDEKFKCTLLGLRHLLTEKMVSNESVIEEDIIPILVNRLASSKQDNRFNIIVVLRILASENDDNKEKMADVESLRTLVRSLTRDAEERRETVGLLLSLSEIPAVRKRIGRIQGCIVMLVALLNGDDRLASKDARMLLRALSSNTQDVLHMAEAGYFKPLVQHLNEGSDMSKILMATAISRMELIDQTSASLGEEGAIEPLVKLFRFGKLEAKLCALGALRNLSCLTENVHRLVKSGVVESLLQLLFSITSVLMTLREPAAAILASIAQSDSILVNQDVAQQMLSLLNLSSPVIQYHLLCALNNIASHSSASKVRNKMKESGAVQLLLPFLTENKTQIRTIALNFLYNVSKDFAGELTEQLGETYLNIIVKIISATTCEDEKAAAAGLLGNLPVNDKKATEILKKGHLLSIIVSLLGSTTIAFTPARIRLVENVADILVRFTVPSDKKLQLLSAEQGVIPCLVKLLSIGSPVAKCRAATSLMQLSQNTQSLSNSKPSRWLCISPTTAHCEVHDGYCSIKSSFCLVKAGAITPLIQILEGKERDADEAVLCALATLLQDEIWEKGSNVIVKALGVQALTRVLEVGSFKAQEKALWVLERIFRLETNRVQYGEPAQVILIDLAQHSAPALKSKIAKILAHLELLQMQSDYFNT</sequence>
<keyword evidence="3" id="KW-1185">Reference proteome</keyword>
<dbReference type="PANTHER" id="PTHR45958">
    <property type="entry name" value="RING-TYPE E3 UBIQUITIN TRANSFERASE"/>
    <property type="match status" value="1"/>
</dbReference>
<dbReference type="InterPro" id="IPR052608">
    <property type="entry name" value="U-box_domain_protein"/>
</dbReference>
<evidence type="ECO:0000313" key="2">
    <source>
        <dbReference type="EMBL" id="KAF9596868.1"/>
    </source>
</evidence>
<accession>A0A835HEW8</accession>
<dbReference type="SMART" id="SM00185">
    <property type="entry name" value="ARM"/>
    <property type="match status" value="8"/>
</dbReference>
<protein>
    <submittedName>
        <fullName evidence="2">Uncharacterized protein</fullName>
    </submittedName>
</protein>
<organism evidence="2 3">
    <name type="scientific">Coptis chinensis</name>
    <dbReference type="NCBI Taxonomy" id="261450"/>
    <lineage>
        <taxon>Eukaryota</taxon>
        <taxon>Viridiplantae</taxon>
        <taxon>Streptophyta</taxon>
        <taxon>Embryophyta</taxon>
        <taxon>Tracheophyta</taxon>
        <taxon>Spermatophyta</taxon>
        <taxon>Magnoliopsida</taxon>
        <taxon>Ranunculales</taxon>
        <taxon>Ranunculaceae</taxon>
        <taxon>Coptidoideae</taxon>
        <taxon>Coptis</taxon>
    </lineage>
</organism>
<dbReference type="OrthoDB" id="1683831at2759"/>
<proteinExistence type="predicted"/>
<dbReference type="EMBL" id="JADFTS010000007">
    <property type="protein sequence ID" value="KAF9596868.1"/>
    <property type="molecule type" value="Genomic_DNA"/>
</dbReference>
<dbReference type="PROSITE" id="PS50176">
    <property type="entry name" value="ARM_REPEAT"/>
    <property type="match status" value="1"/>
</dbReference>
<evidence type="ECO:0000313" key="3">
    <source>
        <dbReference type="Proteomes" id="UP000631114"/>
    </source>
</evidence>
<gene>
    <name evidence="2" type="ORF">IFM89_013916</name>
</gene>
<dbReference type="Gene3D" id="1.25.10.10">
    <property type="entry name" value="Leucine-rich Repeat Variant"/>
    <property type="match status" value="3"/>
</dbReference>
<dbReference type="InterPro" id="IPR011989">
    <property type="entry name" value="ARM-like"/>
</dbReference>
<dbReference type="PANTHER" id="PTHR45958:SF12">
    <property type="entry name" value="OS01G0948500 PROTEIN"/>
    <property type="match status" value="1"/>
</dbReference>
<dbReference type="SUPFAM" id="SSF48371">
    <property type="entry name" value="ARM repeat"/>
    <property type="match status" value="2"/>
</dbReference>
<evidence type="ECO:0000256" key="1">
    <source>
        <dbReference type="PROSITE-ProRule" id="PRU00259"/>
    </source>
</evidence>
<reference evidence="2 3" key="1">
    <citation type="submission" date="2020-10" db="EMBL/GenBank/DDBJ databases">
        <title>The Coptis chinensis genome and diversification of protoberbering-type alkaloids.</title>
        <authorList>
            <person name="Wang B."/>
            <person name="Shu S."/>
            <person name="Song C."/>
            <person name="Liu Y."/>
        </authorList>
    </citation>
    <scope>NUCLEOTIDE SEQUENCE [LARGE SCALE GENOMIC DNA]</scope>
    <source>
        <strain evidence="2">HL-2020</strain>
        <tissue evidence="2">Leaf</tissue>
    </source>
</reference>
<dbReference type="InterPro" id="IPR000225">
    <property type="entry name" value="Armadillo"/>
</dbReference>
<name>A0A835HEW8_9MAGN</name>